<protein>
    <submittedName>
        <fullName evidence="2">Uncharacterized protein</fullName>
    </submittedName>
</protein>
<keyword evidence="3" id="KW-1185">Reference proteome</keyword>
<keyword evidence="1" id="KW-1133">Transmembrane helix</keyword>
<dbReference type="Proteomes" id="UP000094527">
    <property type="component" value="Unassembled WGS sequence"/>
</dbReference>
<name>A0A1D2M6I4_ORCCI</name>
<dbReference type="AlphaFoldDB" id="A0A1D2M6I4"/>
<reference evidence="2 3" key="1">
    <citation type="journal article" date="2016" name="Genome Biol. Evol.">
        <title>Gene Family Evolution Reflects Adaptation to Soil Environmental Stressors in the Genome of the Collembolan Orchesella cincta.</title>
        <authorList>
            <person name="Faddeeva-Vakhrusheva A."/>
            <person name="Derks M.F."/>
            <person name="Anvar S.Y."/>
            <person name="Agamennone V."/>
            <person name="Suring W."/>
            <person name="Smit S."/>
            <person name="van Straalen N.M."/>
            <person name="Roelofs D."/>
        </authorList>
    </citation>
    <scope>NUCLEOTIDE SEQUENCE [LARGE SCALE GENOMIC DNA]</scope>
    <source>
        <tissue evidence="2">Mixed pool</tissue>
    </source>
</reference>
<evidence type="ECO:0000313" key="3">
    <source>
        <dbReference type="Proteomes" id="UP000094527"/>
    </source>
</evidence>
<dbReference type="EMBL" id="LJIJ01003455">
    <property type="protein sequence ID" value="ODM88531.1"/>
    <property type="molecule type" value="Genomic_DNA"/>
</dbReference>
<evidence type="ECO:0000313" key="2">
    <source>
        <dbReference type="EMBL" id="ODM88531.1"/>
    </source>
</evidence>
<feature type="transmembrane region" description="Helical" evidence="1">
    <location>
        <begin position="40"/>
        <end position="58"/>
    </location>
</feature>
<accession>A0A1D2M6I4</accession>
<organism evidence="2 3">
    <name type="scientific">Orchesella cincta</name>
    <name type="common">Springtail</name>
    <name type="synonym">Podura cincta</name>
    <dbReference type="NCBI Taxonomy" id="48709"/>
    <lineage>
        <taxon>Eukaryota</taxon>
        <taxon>Metazoa</taxon>
        <taxon>Ecdysozoa</taxon>
        <taxon>Arthropoda</taxon>
        <taxon>Hexapoda</taxon>
        <taxon>Collembola</taxon>
        <taxon>Entomobryomorpha</taxon>
        <taxon>Entomobryoidea</taxon>
        <taxon>Orchesellidae</taxon>
        <taxon>Orchesellinae</taxon>
        <taxon>Orchesella</taxon>
    </lineage>
</organism>
<sequence length="114" mass="12572">MLKNARQFTVKLKNSLQGRKRNKICSVGSKQLIKTSNMKSTTAIILVVAAISSIWLGVMVNETSAGFLGINWGRVSWTCTVSCAAWNACFFRNGFNRAGCPPYPSRCDCSQFAR</sequence>
<comment type="caution">
    <text evidence="2">The sequence shown here is derived from an EMBL/GenBank/DDBJ whole genome shotgun (WGS) entry which is preliminary data.</text>
</comment>
<evidence type="ECO:0000256" key="1">
    <source>
        <dbReference type="SAM" id="Phobius"/>
    </source>
</evidence>
<proteinExistence type="predicted"/>
<gene>
    <name evidence="2" type="ORF">Ocin01_18149</name>
</gene>
<keyword evidence="1" id="KW-0812">Transmembrane</keyword>
<keyword evidence="1" id="KW-0472">Membrane</keyword>